<dbReference type="InterPro" id="IPR022764">
    <property type="entry name" value="Peptidase_S54_rhomboid_dom"/>
</dbReference>
<dbReference type="PANTHER" id="PTHR43731:SF14">
    <property type="entry name" value="PRESENILIN-ASSOCIATED RHOMBOID-LIKE PROTEIN, MITOCHONDRIAL"/>
    <property type="match status" value="1"/>
</dbReference>
<keyword evidence="9" id="KW-0645">Protease</keyword>
<evidence type="ECO:0000313" key="10">
    <source>
        <dbReference type="Proteomes" id="UP000295830"/>
    </source>
</evidence>
<evidence type="ECO:0000256" key="7">
    <source>
        <dbReference type="SAM" id="Phobius"/>
    </source>
</evidence>
<feature type="domain" description="Peptidase S54 rhomboid" evidence="8">
    <location>
        <begin position="156"/>
        <end position="302"/>
    </location>
</feature>
<keyword evidence="6 7" id="KW-0472">Membrane</keyword>
<dbReference type="Gene3D" id="1.20.1540.10">
    <property type="entry name" value="Rhomboid-like"/>
    <property type="match status" value="1"/>
</dbReference>
<feature type="transmembrane region" description="Helical" evidence="7">
    <location>
        <begin position="281"/>
        <end position="301"/>
    </location>
</feature>
<dbReference type="InterPro" id="IPR050925">
    <property type="entry name" value="Rhomboid_protease_S54"/>
</dbReference>
<evidence type="ECO:0000256" key="3">
    <source>
        <dbReference type="ARBA" id="ARBA00022692"/>
    </source>
</evidence>
<comment type="caution">
    <text evidence="9">The sequence shown here is derived from an EMBL/GenBank/DDBJ whole genome shotgun (WGS) entry which is preliminary data.</text>
</comment>
<name>A0A4R7JMX5_9GAMM</name>
<dbReference type="Pfam" id="PF01694">
    <property type="entry name" value="Rhomboid"/>
    <property type="match status" value="1"/>
</dbReference>
<accession>A0A4R7JMX5</accession>
<dbReference type="Proteomes" id="UP000295830">
    <property type="component" value="Unassembled WGS sequence"/>
</dbReference>
<evidence type="ECO:0000256" key="2">
    <source>
        <dbReference type="ARBA" id="ARBA00009045"/>
    </source>
</evidence>
<gene>
    <name evidence="9" type="ORF">DES49_2514</name>
</gene>
<feature type="transmembrane region" description="Helical" evidence="7">
    <location>
        <begin position="244"/>
        <end position="269"/>
    </location>
</feature>
<sequence length="492" mass="55313">MLIIPLHKKLSRRNFPLVTLLLILANVFVYLGLQGGDTEVEMEAARYYHESGLEEREWQWLDSYVPPQDQAFREDMKEADALEEAEYDPELVAMVRSRVVESHPDFLDAAQDGAFAEPGTDEYNAWHSDRRDYEALIDRSFTRRYLMRYDDFDPVTALTHMFMHGGVGHLVGNMVFLLLLGILVEGALGRGLFLASYLVAGFGAASASLAVHWGLPTGMLGASGAIAGLMGLFTVLYGRLRVRFFYWVWVYFDYVRAPAIILLPAWLGWELLQFLMADGTNVAYEAHMGGIVTGALLAFGVRQLDWQRDDFLEEESQRDDDRETLASARADIAELRVPQAKHKLRPLLERHPGDTAVLKAWYGACKLKADDPEVNDAARRILALKGEDSDERQLVIDTFREHRRRAGMRMDGSQALQLASRLIHWGALDEGRLLLNGLLRKPRDKEGLATACLKLANKLSADGRGDEARPYVEQVPKLTEDPALLNAARNLG</sequence>
<organism evidence="9 10">
    <name type="scientific">Halospina denitrificans</name>
    <dbReference type="NCBI Taxonomy" id="332522"/>
    <lineage>
        <taxon>Bacteria</taxon>
        <taxon>Pseudomonadati</taxon>
        <taxon>Pseudomonadota</taxon>
        <taxon>Gammaproteobacteria</taxon>
        <taxon>Halospina</taxon>
    </lineage>
</organism>
<dbReference type="PANTHER" id="PTHR43731">
    <property type="entry name" value="RHOMBOID PROTEASE"/>
    <property type="match status" value="1"/>
</dbReference>
<feature type="transmembrane region" description="Helical" evidence="7">
    <location>
        <begin position="219"/>
        <end position="237"/>
    </location>
</feature>
<dbReference type="GO" id="GO:0006508">
    <property type="term" value="P:proteolysis"/>
    <property type="evidence" value="ECO:0007669"/>
    <property type="project" value="UniProtKB-KW"/>
</dbReference>
<evidence type="ECO:0000259" key="8">
    <source>
        <dbReference type="Pfam" id="PF01694"/>
    </source>
</evidence>
<protein>
    <submittedName>
        <fullName evidence="9">Membrane associated rhomboid family serine protease</fullName>
    </submittedName>
</protein>
<keyword evidence="10" id="KW-1185">Reference proteome</keyword>
<evidence type="ECO:0000256" key="1">
    <source>
        <dbReference type="ARBA" id="ARBA00004141"/>
    </source>
</evidence>
<dbReference type="OrthoDB" id="9814037at2"/>
<evidence type="ECO:0000313" key="9">
    <source>
        <dbReference type="EMBL" id="TDT38537.1"/>
    </source>
</evidence>
<comment type="subcellular location">
    <subcellularLocation>
        <location evidence="1">Membrane</location>
        <topology evidence="1">Multi-pass membrane protein</topology>
    </subcellularLocation>
</comment>
<evidence type="ECO:0000256" key="6">
    <source>
        <dbReference type="ARBA" id="ARBA00023136"/>
    </source>
</evidence>
<dbReference type="InterPro" id="IPR035952">
    <property type="entry name" value="Rhomboid-like_sf"/>
</dbReference>
<comment type="similarity">
    <text evidence="2">Belongs to the peptidase S54 family.</text>
</comment>
<evidence type="ECO:0000256" key="4">
    <source>
        <dbReference type="ARBA" id="ARBA00022801"/>
    </source>
</evidence>
<feature type="transmembrane region" description="Helical" evidence="7">
    <location>
        <begin position="191"/>
        <end position="213"/>
    </location>
</feature>
<dbReference type="EMBL" id="SOAX01000006">
    <property type="protein sequence ID" value="TDT38537.1"/>
    <property type="molecule type" value="Genomic_DNA"/>
</dbReference>
<proteinExistence type="inferred from homology"/>
<reference evidence="9 10" key="1">
    <citation type="submission" date="2019-03" db="EMBL/GenBank/DDBJ databases">
        <title>Genomic Encyclopedia of Type Strains, Phase IV (KMG-IV): sequencing the most valuable type-strain genomes for metagenomic binning, comparative biology and taxonomic classification.</title>
        <authorList>
            <person name="Goeker M."/>
        </authorList>
    </citation>
    <scope>NUCLEOTIDE SEQUENCE [LARGE SCALE GENOMIC DNA]</scope>
    <source>
        <strain evidence="9 10">DSM 15505</strain>
    </source>
</reference>
<dbReference type="GO" id="GO:0004252">
    <property type="term" value="F:serine-type endopeptidase activity"/>
    <property type="evidence" value="ECO:0007669"/>
    <property type="project" value="InterPro"/>
</dbReference>
<keyword evidence="5 7" id="KW-1133">Transmembrane helix</keyword>
<evidence type="ECO:0000256" key="5">
    <source>
        <dbReference type="ARBA" id="ARBA00022989"/>
    </source>
</evidence>
<dbReference type="AlphaFoldDB" id="A0A4R7JMX5"/>
<dbReference type="GO" id="GO:0016020">
    <property type="term" value="C:membrane"/>
    <property type="evidence" value="ECO:0007669"/>
    <property type="project" value="UniProtKB-SubCell"/>
</dbReference>
<feature type="transmembrane region" description="Helical" evidence="7">
    <location>
        <begin position="161"/>
        <end position="184"/>
    </location>
</feature>
<dbReference type="SUPFAM" id="SSF144091">
    <property type="entry name" value="Rhomboid-like"/>
    <property type="match status" value="1"/>
</dbReference>
<keyword evidence="4" id="KW-0378">Hydrolase</keyword>
<feature type="transmembrane region" description="Helical" evidence="7">
    <location>
        <begin position="15"/>
        <end position="33"/>
    </location>
</feature>
<keyword evidence="3 7" id="KW-0812">Transmembrane</keyword>
<dbReference type="RefSeq" id="WP_133736752.1">
    <property type="nucleotide sequence ID" value="NZ_SOAX01000006.1"/>
</dbReference>